<keyword evidence="3 10" id="KW-0326">Glycosidase</keyword>
<dbReference type="InterPro" id="IPR006104">
    <property type="entry name" value="Glyco_hydro_2_N"/>
</dbReference>
<dbReference type="InterPro" id="IPR006101">
    <property type="entry name" value="Glyco_hydro_2"/>
</dbReference>
<feature type="signal peptide" evidence="4">
    <location>
        <begin position="1"/>
        <end position="28"/>
    </location>
</feature>
<feature type="domain" description="Glycosyl hydrolases family 2 sugar binding" evidence="7">
    <location>
        <begin position="107"/>
        <end position="202"/>
    </location>
</feature>
<dbReference type="RefSeq" id="WP_310270040.1">
    <property type="nucleotide sequence ID" value="NZ_JAVDXU010000004.1"/>
</dbReference>
<dbReference type="Pfam" id="PF16355">
    <property type="entry name" value="DUF4982"/>
    <property type="match status" value="1"/>
</dbReference>
<evidence type="ECO:0000259" key="8">
    <source>
        <dbReference type="Pfam" id="PF16355"/>
    </source>
</evidence>
<dbReference type="InterPro" id="IPR023232">
    <property type="entry name" value="Glyco_hydro_2_AS"/>
</dbReference>
<dbReference type="Pfam" id="PF18565">
    <property type="entry name" value="Glyco_hydro2_C5"/>
    <property type="match status" value="1"/>
</dbReference>
<dbReference type="SUPFAM" id="SSF49785">
    <property type="entry name" value="Galactose-binding domain-like"/>
    <property type="match status" value="2"/>
</dbReference>
<evidence type="ECO:0000256" key="3">
    <source>
        <dbReference type="ARBA" id="ARBA00023295"/>
    </source>
</evidence>
<comment type="caution">
    <text evidence="10">The sequence shown here is derived from an EMBL/GenBank/DDBJ whole genome shotgun (WGS) entry which is preliminary data.</text>
</comment>
<dbReference type="GO" id="GO:0004565">
    <property type="term" value="F:beta-galactosidase activity"/>
    <property type="evidence" value="ECO:0007669"/>
    <property type="project" value="UniProtKB-EC"/>
</dbReference>
<evidence type="ECO:0000259" key="6">
    <source>
        <dbReference type="Pfam" id="PF02836"/>
    </source>
</evidence>
<sequence>MLRPSTLLHWLASCLLLVLALSAGATQAAGHERLSLDGGWLFHRGEVAMPAVKGHGMSYQNGKANNGWGAAAADFDDSGWRRLDLPHDWAVENPFDRNENASQGYRARGIGWYRRYLPLSEADRGRHIELQFDAIATHSTVWVNGIVVDRNWSGYNGRSIDITPYVRYGSDPNTIAVRVDADAQEGWWYEGAGIYRHTWLVKRDALHIATDGLHANPVKQGGRWTLPVEVTLQSSAKAARDGVVDVVLIDPAGREVAKGSARARVAALESAVARMKLDVREPRLWSLAQPNVYRVRAVLRDGAQEIDRTEVQTGFRTIRFDADKGFFLNDESVKLQGVCIHQDHAGVGVAVPESIWEFRLRRLKEMGTNAIRFAHNAPAAEVLDMADRMGLLVMDENRHFNPSPDYLQQLTWLVRRDRNHPSVILWSIFNEEPLQSTEAGYEMSRRMVAEIRKLDATRPTTGAMHGGLTTDLNAADAVDVVGLNYQIWIYDDYHKKHPKRPLTSTEDTSAFMTRGEYASDRKGQVMASYDDEPSSWGNTHRDAWKAIAQRPFIAGSFVWTGIDYRGEPTPYEWPSASSFFGAMDLAGFAKGAFWIHQAQWVKDKPVVKLQPHWNWAGREGQNIRVMVTSNAQRVRVLLNGREVGEQAVDPYEMNYFQVPYAPGRIEAVALSGGKEVARDVVETSGAAVRLVLTPDRPALAGDGLDAVPVTVSAVDAQGRPVPLAQDKVTFAVEGQGAIIGVGNGDPNSHEADKASERSLFNGLAQVIVQSRRDGRGALKLRASAQGLQGAEVELPLNAVAAPPQVPTAEPTTPLLSWRISPAAAVKPDPNVVLAENDMNSWGWDEPPMRRGPEAGAFRLYRSGVNVRADRNDGRAQLAFGSIAGKAEVWVDGVKLGEKTAAEPAPFSVVLPQGGGRREVTVLVEATPGQPSGLWGRVVLERGAP</sequence>
<dbReference type="Pfam" id="PF02836">
    <property type="entry name" value="Glyco_hydro_2_C"/>
    <property type="match status" value="1"/>
</dbReference>
<dbReference type="EC" id="3.2.1.23" evidence="10"/>
<comment type="similarity">
    <text evidence="1">Belongs to the glycosyl hydrolase 2 family.</text>
</comment>
<dbReference type="Gene3D" id="2.60.120.260">
    <property type="entry name" value="Galactose-binding domain-like"/>
    <property type="match status" value="2"/>
</dbReference>
<protein>
    <submittedName>
        <fullName evidence="10">Beta-galactosidase</fullName>
        <ecNumber evidence="10">3.2.1.23</ecNumber>
    </submittedName>
</protein>
<evidence type="ECO:0000259" key="5">
    <source>
        <dbReference type="Pfam" id="PF00703"/>
    </source>
</evidence>
<feature type="chain" id="PRO_5046274311" evidence="4">
    <location>
        <begin position="29"/>
        <end position="944"/>
    </location>
</feature>
<dbReference type="PROSITE" id="PS00608">
    <property type="entry name" value="GLYCOSYL_HYDROL_F2_2"/>
    <property type="match status" value="1"/>
</dbReference>
<dbReference type="SUPFAM" id="SSF49303">
    <property type="entry name" value="beta-Galactosidase/glucuronidase domain"/>
    <property type="match status" value="1"/>
</dbReference>
<reference evidence="10 11" key="1">
    <citation type="submission" date="2023-07" db="EMBL/GenBank/DDBJ databases">
        <title>Sorghum-associated microbial communities from plants grown in Nebraska, USA.</title>
        <authorList>
            <person name="Schachtman D."/>
        </authorList>
    </citation>
    <scope>NUCLEOTIDE SEQUENCE [LARGE SCALE GENOMIC DNA]</scope>
    <source>
        <strain evidence="10 11">BE314</strain>
    </source>
</reference>
<dbReference type="PANTHER" id="PTHR42732">
    <property type="entry name" value="BETA-GALACTOSIDASE"/>
    <property type="match status" value="1"/>
</dbReference>
<evidence type="ECO:0000313" key="10">
    <source>
        <dbReference type="EMBL" id="MDR7271914.1"/>
    </source>
</evidence>
<dbReference type="PRINTS" id="PR00132">
    <property type="entry name" value="GLHYDRLASE2"/>
</dbReference>
<dbReference type="InterPro" id="IPR013783">
    <property type="entry name" value="Ig-like_fold"/>
</dbReference>
<dbReference type="PANTHER" id="PTHR42732:SF1">
    <property type="entry name" value="BETA-MANNOSIDASE"/>
    <property type="match status" value="1"/>
</dbReference>
<evidence type="ECO:0000313" key="11">
    <source>
        <dbReference type="Proteomes" id="UP001180453"/>
    </source>
</evidence>
<dbReference type="InterPro" id="IPR048230">
    <property type="entry name" value="GalA-like"/>
</dbReference>
<feature type="domain" description="Glycoside hydrolase family 2" evidence="9">
    <location>
        <begin position="690"/>
        <end position="793"/>
    </location>
</feature>
<evidence type="ECO:0000259" key="9">
    <source>
        <dbReference type="Pfam" id="PF18565"/>
    </source>
</evidence>
<evidence type="ECO:0000259" key="7">
    <source>
        <dbReference type="Pfam" id="PF02837"/>
    </source>
</evidence>
<dbReference type="InterPro" id="IPR008979">
    <property type="entry name" value="Galactose-bd-like_sf"/>
</dbReference>
<dbReference type="InterPro" id="IPR032311">
    <property type="entry name" value="DUF4982"/>
</dbReference>
<evidence type="ECO:0000256" key="2">
    <source>
        <dbReference type="ARBA" id="ARBA00022801"/>
    </source>
</evidence>
<feature type="domain" description="DUF4982" evidence="8">
    <location>
        <begin position="620"/>
        <end position="677"/>
    </location>
</feature>
<dbReference type="InterPro" id="IPR040605">
    <property type="entry name" value="Glyco_hydro2_dom5"/>
</dbReference>
<feature type="domain" description="Glycoside hydrolase family 2 immunoglobulin-like beta-sandwich" evidence="5">
    <location>
        <begin position="213"/>
        <end position="316"/>
    </location>
</feature>
<dbReference type="Gene3D" id="2.60.40.10">
    <property type="entry name" value="Immunoglobulins"/>
    <property type="match status" value="3"/>
</dbReference>
<keyword evidence="11" id="KW-1185">Reference proteome</keyword>
<name>A0ABU1YSS7_ROSSA</name>
<gene>
    <name evidence="10" type="ORF">J2X20_004588</name>
</gene>
<accession>A0ABU1YSS7</accession>
<keyword evidence="2 10" id="KW-0378">Hydrolase</keyword>
<dbReference type="SUPFAM" id="SSF51445">
    <property type="entry name" value="(Trans)glycosidases"/>
    <property type="match status" value="1"/>
</dbReference>
<feature type="domain" description="Glycoside hydrolase family 2 catalytic" evidence="6">
    <location>
        <begin position="323"/>
        <end position="560"/>
    </location>
</feature>
<dbReference type="Pfam" id="PF02837">
    <property type="entry name" value="Glyco_hydro_2_N"/>
    <property type="match status" value="1"/>
</dbReference>
<dbReference type="Gene3D" id="3.20.20.80">
    <property type="entry name" value="Glycosidases"/>
    <property type="match status" value="1"/>
</dbReference>
<proteinExistence type="inferred from homology"/>
<evidence type="ECO:0000256" key="4">
    <source>
        <dbReference type="SAM" id="SignalP"/>
    </source>
</evidence>
<dbReference type="Pfam" id="PF00703">
    <property type="entry name" value="Glyco_hydro_2"/>
    <property type="match status" value="1"/>
</dbReference>
<dbReference type="InterPro" id="IPR036156">
    <property type="entry name" value="Beta-gal/glucu_dom_sf"/>
</dbReference>
<dbReference type="InterPro" id="IPR006103">
    <property type="entry name" value="Glyco_hydro_2_cat"/>
</dbReference>
<keyword evidence="4" id="KW-0732">Signal</keyword>
<dbReference type="InterPro" id="IPR051913">
    <property type="entry name" value="GH2_Domain-Containing"/>
</dbReference>
<dbReference type="InterPro" id="IPR006102">
    <property type="entry name" value="Ig-like_GH2"/>
</dbReference>
<dbReference type="Proteomes" id="UP001180453">
    <property type="component" value="Unassembled WGS sequence"/>
</dbReference>
<organism evidence="10 11">
    <name type="scientific">Roseateles saccharophilus</name>
    <name type="common">Pseudomonas saccharophila</name>
    <dbReference type="NCBI Taxonomy" id="304"/>
    <lineage>
        <taxon>Bacteria</taxon>
        <taxon>Pseudomonadati</taxon>
        <taxon>Pseudomonadota</taxon>
        <taxon>Betaproteobacteria</taxon>
        <taxon>Burkholderiales</taxon>
        <taxon>Sphaerotilaceae</taxon>
        <taxon>Roseateles</taxon>
    </lineage>
</organism>
<dbReference type="NCBIfam" id="NF041462">
    <property type="entry name" value="GalA"/>
    <property type="match status" value="1"/>
</dbReference>
<dbReference type="InterPro" id="IPR017853">
    <property type="entry name" value="GH"/>
</dbReference>
<dbReference type="EMBL" id="JAVDXU010000004">
    <property type="protein sequence ID" value="MDR7271914.1"/>
    <property type="molecule type" value="Genomic_DNA"/>
</dbReference>
<evidence type="ECO:0000256" key="1">
    <source>
        <dbReference type="ARBA" id="ARBA00007401"/>
    </source>
</evidence>